<keyword evidence="2 5" id="KW-0540">Nuclease</keyword>
<dbReference type="CDD" id="cd07714">
    <property type="entry name" value="RNaseJ_MBL-fold"/>
    <property type="match status" value="1"/>
</dbReference>
<keyword evidence="3 5" id="KW-0269">Exonuclease</keyword>
<reference evidence="10 11" key="1">
    <citation type="journal article" date="2016" name="Nat. Commun.">
        <title>Thousands of microbial genomes shed light on interconnected biogeochemical processes in an aquifer system.</title>
        <authorList>
            <person name="Anantharaman K."/>
            <person name="Brown C.T."/>
            <person name="Hug L.A."/>
            <person name="Sharon I."/>
            <person name="Castelle C.J."/>
            <person name="Probst A.J."/>
            <person name="Thomas B.C."/>
            <person name="Singh A."/>
            <person name="Wilkins M.J."/>
            <person name="Karaoz U."/>
            <person name="Brodie E.L."/>
            <person name="Williams K.H."/>
            <person name="Hubbard S.S."/>
            <person name="Banfield J.F."/>
        </authorList>
    </citation>
    <scope>NUCLEOTIDE SEQUENCE [LARGE SCALE GENOMIC DNA]</scope>
</reference>
<feature type="active site" description="Proton donor" evidence="6">
    <location>
        <position position="199"/>
    </location>
</feature>
<evidence type="ECO:0000256" key="8">
    <source>
        <dbReference type="PIRSR" id="PIRSR004803-3"/>
    </source>
</evidence>
<organism evidence="10 11">
    <name type="scientific">Candidatus Kerfeldbacteria bacterium RIFCSPHIGHO2_02_FULL_42_14</name>
    <dbReference type="NCBI Taxonomy" id="1798540"/>
    <lineage>
        <taxon>Bacteria</taxon>
        <taxon>Candidatus Kerfeldiibacteriota</taxon>
    </lineage>
</organism>
<dbReference type="Gene3D" id="3.60.15.10">
    <property type="entry name" value="Ribonuclease Z/Hydroxyacylglutathione hydrolase-like"/>
    <property type="match status" value="1"/>
</dbReference>
<dbReference type="SMART" id="SM00849">
    <property type="entry name" value="Lactamase_B"/>
    <property type="match status" value="1"/>
</dbReference>
<dbReference type="GO" id="GO:0008270">
    <property type="term" value="F:zinc ion binding"/>
    <property type="evidence" value="ECO:0007669"/>
    <property type="project" value="InterPro"/>
</dbReference>
<dbReference type="STRING" id="1798540.A3B74_01155"/>
<evidence type="ECO:0000313" key="10">
    <source>
        <dbReference type="EMBL" id="OGY79452.1"/>
    </source>
</evidence>
<feature type="binding site" evidence="7">
    <location>
        <begin position="368"/>
        <end position="372"/>
    </location>
    <ligand>
        <name>substrate</name>
    </ligand>
</feature>
<dbReference type="PANTHER" id="PTHR43694">
    <property type="entry name" value="RIBONUCLEASE J"/>
    <property type="match status" value="1"/>
</dbReference>
<feature type="domain" description="Metallo-beta-lactamase" evidence="9">
    <location>
        <begin position="23"/>
        <end position="208"/>
    </location>
</feature>
<dbReference type="Pfam" id="PF17770">
    <property type="entry name" value="RNase_J_C"/>
    <property type="match status" value="1"/>
</dbReference>
<dbReference type="NCBIfam" id="TIGR00649">
    <property type="entry name" value="MG423"/>
    <property type="match status" value="1"/>
</dbReference>
<feature type="binding site" evidence="8">
    <location>
        <position position="448"/>
    </location>
    <ligand>
        <name>Ca(2+)</name>
        <dbReference type="ChEBI" id="CHEBI:29108"/>
    </ligand>
</feature>
<evidence type="ECO:0000256" key="5">
    <source>
        <dbReference type="HAMAP-Rule" id="MF_01491"/>
    </source>
</evidence>
<dbReference type="Gene3D" id="3.10.20.580">
    <property type="match status" value="1"/>
</dbReference>
<comment type="caution">
    <text evidence="5">Lacks conserved residue(s) required for the propagation of feature annotation.</text>
</comment>
<feature type="binding site" evidence="8">
    <location>
        <position position="145"/>
    </location>
    <ligand>
        <name>Zn(2+)</name>
        <dbReference type="ChEBI" id="CHEBI:29105"/>
        <label>1</label>
        <note>catalytic</note>
    </ligand>
</feature>
<evidence type="ECO:0000313" key="11">
    <source>
        <dbReference type="Proteomes" id="UP000177165"/>
    </source>
</evidence>
<keyword evidence="8" id="KW-0862">Zinc</keyword>
<dbReference type="PANTHER" id="PTHR43694:SF1">
    <property type="entry name" value="RIBONUCLEASE J"/>
    <property type="match status" value="1"/>
</dbReference>
<dbReference type="GO" id="GO:0006364">
    <property type="term" value="P:rRNA processing"/>
    <property type="evidence" value="ECO:0007669"/>
    <property type="project" value="UniProtKB-UniRule"/>
</dbReference>
<evidence type="ECO:0000256" key="3">
    <source>
        <dbReference type="ARBA" id="ARBA00022839"/>
    </source>
</evidence>
<comment type="cofactor">
    <cofactor evidence="8">
        <name>Zn(2+)</name>
        <dbReference type="ChEBI" id="CHEBI:29105"/>
    </cofactor>
    <text evidence="8">Binds 2 Zn(2+) ions per subunit. It is not clear if Zn(2+) or Mg(2+) is physiologically important.</text>
</comment>
<dbReference type="InterPro" id="IPR030854">
    <property type="entry name" value="RNase_J_bac"/>
</dbReference>
<dbReference type="Proteomes" id="UP000177165">
    <property type="component" value="Unassembled WGS sequence"/>
</dbReference>
<feature type="binding site" evidence="8">
    <location>
        <position position="78"/>
    </location>
    <ligand>
        <name>Zn(2+)</name>
        <dbReference type="ChEBI" id="CHEBI:29105"/>
        <label>2</label>
        <note>catalytic</note>
    </ligand>
</feature>
<keyword evidence="5" id="KW-0698">rRNA processing</keyword>
<comment type="subunit">
    <text evidence="5">Homodimer, may be a subunit of the RNA degradosome.</text>
</comment>
<name>A0A1G2ARB9_9BACT</name>
<feature type="binding site" evidence="8">
    <location>
        <position position="53"/>
    </location>
    <ligand>
        <name>Ca(2+)</name>
        <dbReference type="ChEBI" id="CHEBI:29108"/>
    </ligand>
</feature>
<dbReference type="InterPro" id="IPR004613">
    <property type="entry name" value="RNase_J"/>
</dbReference>
<comment type="caution">
    <text evidence="10">The sequence shown here is derived from an EMBL/GenBank/DDBJ whole genome shotgun (WGS) entry which is preliminary data.</text>
</comment>
<dbReference type="InterPro" id="IPR042173">
    <property type="entry name" value="RNase_J_2"/>
</dbReference>
<dbReference type="Pfam" id="PF00753">
    <property type="entry name" value="Lactamase_B"/>
    <property type="match status" value="1"/>
</dbReference>
<dbReference type="GO" id="GO:0003723">
    <property type="term" value="F:RNA binding"/>
    <property type="evidence" value="ECO:0007669"/>
    <property type="project" value="UniProtKB-UniRule"/>
</dbReference>
<keyword evidence="8" id="KW-0479">Metal-binding</keyword>
<dbReference type="Pfam" id="PF22505">
    <property type="entry name" value="RNase_J_b_CASP"/>
    <property type="match status" value="1"/>
</dbReference>
<comment type="similarity">
    <text evidence="5">Belongs to the metallo-beta-lactamase superfamily. RNA-metabolizing metallo-beta-lactamase-like family. Bacterial RNase J subfamily.</text>
</comment>
<dbReference type="HAMAP" id="MF_01491">
    <property type="entry name" value="RNase_J_bact"/>
    <property type="match status" value="1"/>
</dbReference>
<feature type="binding site" evidence="8">
    <location>
        <position position="81"/>
    </location>
    <ligand>
        <name>Zn(2+)</name>
        <dbReference type="ChEBI" id="CHEBI:29105"/>
        <label>1</label>
        <note>catalytic</note>
    </ligand>
</feature>
<dbReference type="Gene3D" id="3.40.50.10710">
    <property type="entry name" value="Metallo-hydrolase/oxidoreductase"/>
    <property type="match status" value="1"/>
</dbReference>
<protein>
    <recommendedName>
        <fullName evidence="5">Ribonuclease J</fullName>
        <shortName evidence="5">RNase J</shortName>
        <ecNumber evidence="5">3.1.-.-</ecNumber>
    </recommendedName>
</protein>
<evidence type="ECO:0000256" key="6">
    <source>
        <dbReference type="PIRSR" id="PIRSR004803-1"/>
    </source>
</evidence>
<dbReference type="InterPro" id="IPR055132">
    <property type="entry name" value="RNase_J_b_CASP"/>
</dbReference>
<feature type="binding site" evidence="8">
    <location>
        <position position="76"/>
    </location>
    <ligand>
        <name>Zn(2+)</name>
        <dbReference type="ChEBI" id="CHEBI:29105"/>
        <label>1</label>
        <note>catalytic</note>
    </ligand>
</feature>
<feature type="binding site" evidence="8">
    <location>
        <position position="51"/>
    </location>
    <ligand>
        <name>Ca(2+)</name>
        <dbReference type="ChEBI" id="CHEBI:29108"/>
    </ligand>
</feature>
<dbReference type="GO" id="GO:0004521">
    <property type="term" value="F:RNA endonuclease activity"/>
    <property type="evidence" value="ECO:0007669"/>
    <property type="project" value="UniProtKB-UniRule"/>
</dbReference>
<dbReference type="GO" id="GO:0004534">
    <property type="term" value="F:5'-3' RNA exonuclease activity"/>
    <property type="evidence" value="ECO:0007669"/>
    <property type="project" value="UniProtKB-UniRule"/>
</dbReference>
<keyword evidence="8" id="KW-0106">Calcium</keyword>
<dbReference type="InterPro" id="IPR036866">
    <property type="entry name" value="RibonucZ/Hydroxyglut_hydro"/>
</dbReference>
<keyword evidence="5" id="KW-0255">Endonuclease</keyword>
<dbReference type="GO" id="GO:0005737">
    <property type="term" value="C:cytoplasm"/>
    <property type="evidence" value="ECO:0007669"/>
    <property type="project" value="UniProtKB-SubCell"/>
</dbReference>
<feature type="binding site" evidence="8">
    <location>
        <position position="80"/>
    </location>
    <ligand>
        <name>Zn(2+)</name>
        <dbReference type="ChEBI" id="CHEBI:29105"/>
        <label>1</label>
        <note>catalytic</note>
    </ligand>
</feature>
<proteinExistence type="inferred from homology"/>
<dbReference type="InterPro" id="IPR041636">
    <property type="entry name" value="RNase_J_C"/>
</dbReference>
<evidence type="ECO:0000256" key="2">
    <source>
        <dbReference type="ARBA" id="ARBA00022722"/>
    </source>
</evidence>
<comment type="cofactor">
    <cofactor evidence="8">
        <name>Ca(2+)</name>
        <dbReference type="ChEBI" id="CHEBI:29108"/>
    </cofactor>
    <text evidence="8">Binds 1 Ca(2+) cation per subunit. Seen in 1 crystal structure, it is not clear if it is physiologically important.</text>
</comment>
<dbReference type="EMBL" id="MHKB01000009">
    <property type="protein sequence ID" value="OGY79452.1"/>
    <property type="molecule type" value="Genomic_DNA"/>
</dbReference>
<dbReference type="SUPFAM" id="SSF56281">
    <property type="entry name" value="Metallo-hydrolase/oxidoreductase"/>
    <property type="match status" value="1"/>
</dbReference>
<dbReference type="AlphaFoldDB" id="A0A1G2ARB9"/>
<sequence>MRSVPHSKDRLRIVVLGGAEEVGRNCTFLEYGDDIIIIDLGLQFPEEEHPGVDYIVPNISYFKGKEKNIRGVIITHGHYDHIGAIPHLVPRLGNPPLYGTKLTLAIIKKRQEDFPESGKLHLRLIEEDTVLRLGKFTVHFYRVNHNIPDCVSIVIDTPEGTIVHTGDFKFDFNPVMDAPIDFMRIAQFGARGVLALLSDSTNVWLPGHQISESLVGDQMRTIFQKAPGRLIIGTFASLLSRVQQVIWLAEEFDRRVVIEGYSMRTNVEIALKFGYLQAKGNTIVSPETALKLPNKKLVIMCTGAQGEDNAALMRIAAKEHKRWQIEPTDSIIFSSSVIPGNERSVQRLRDTLVKEGALVYHSDMMDIHAGGHIKAEDLKLLIRLLKPKYLIPLEGNHFMLRAAGEVAKSIGFQQENVLVTSNGAVIEAKDGHVVLTKEKANAEHVFVDGLGVGDVSHVVLRDRQMMAADGMVVIIATVKSDTGELVGSPDIISRGFVYMKESKQLIEDVRLKVKNILKDKNPKLAANEMYLKNKIRDDVGQFLFQKTERRPMILPVLLQV</sequence>
<evidence type="ECO:0000259" key="9">
    <source>
        <dbReference type="SMART" id="SM00849"/>
    </source>
</evidence>
<keyword evidence="5" id="KW-0378">Hydrolase</keyword>
<dbReference type="PIRSF" id="PIRSF004803">
    <property type="entry name" value="RnjA"/>
    <property type="match status" value="1"/>
</dbReference>
<evidence type="ECO:0000256" key="7">
    <source>
        <dbReference type="PIRSR" id="PIRSR004803-2"/>
    </source>
</evidence>
<comment type="subcellular location">
    <subcellularLocation>
        <location evidence="5">Cytoplasm</location>
    </subcellularLocation>
</comment>
<gene>
    <name evidence="5" type="primary">rnj</name>
    <name evidence="10" type="ORF">A3B74_01155</name>
</gene>
<feature type="active site" description="Proton acceptor" evidence="6">
    <location>
        <position position="372"/>
    </location>
</feature>
<feature type="binding site" evidence="8">
    <location>
        <position position="167"/>
    </location>
    <ligand>
        <name>Zn(2+)</name>
        <dbReference type="ChEBI" id="CHEBI:29105"/>
        <label>1</label>
        <note>catalytic</note>
    </ligand>
</feature>
<keyword evidence="1 5" id="KW-0963">Cytoplasm</keyword>
<evidence type="ECO:0000256" key="4">
    <source>
        <dbReference type="ARBA" id="ARBA00022884"/>
    </source>
</evidence>
<comment type="function">
    <text evidence="5">An RNase that has 5'-3' exonuclease and possibly endonuclease activity. Involved in maturation of rRNA and in some organisms also mRNA maturation and/or decay.</text>
</comment>
<evidence type="ECO:0000256" key="1">
    <source>
        <dbReference type="ARBA" id="ARBA00022490"/>
    </source>
</evidence>
<dbReference type="EC" id="3.1.-.-" evidence="5"/>
<accession>A0A1G2ARB9</accession>
<dbReference type="InterPro" id="IPR001279">
    <property type="entry name" value="Metallo-B-lactamas"/>
</dbReference>
<keyword evidence="4 5" id="KW-0694">RNA-binding</keyword>